<accession>D5DDW0</accession>
<evidence type="ECO:0000256" key="2">
    <source>
        <dbReference type="SAM" id="MobiDB-lite"/>
    </source>
</evidence>
<feature type="region of interest" description="Disordered" evidence="2">
    <location>
        <begin position="69"/>
        <end position="113"/>
    </location>
</feature>
<evidence type="ECO:0000313" key="3">
    <source>
        <dbReference type="EMBL" id="ADF38789.1"/>
    </source>
</evidence>
<sequence>MDEKMLNILQNIEKRLTDLEKNMNELSKKTVHSFHLDIENVQTLNLDELSYYLEHIDVKELSGTLNIGNTFPSQTNQYQVPGKKGKKTTNESDVNRKSGSQNNKEKGPSEISVKINERSVPYTLTHTEEMREPDQALESTFSIGDIHIGTIEDASAVNFGNNFPTNFRSHKKVSQGFGNILGNQNDIHDILSSLEEKDISEVYNENQDGKPPEWLDTMIEEQKKEMVDKTKLNKDEKGE</sequence>
<dbReference type="HOGENOM" id="CLU_1164039_0_0_9"/>
<gene>
    <name evidence="3" type="ordered locus">BMD_1936</name>
</gene>
<protein>
    <submittedName>
        <fullName evidence="3">Uncharacterized protein</fullName>
    </submittedName>
</protein>
<dbReference type="KEGG" id="bmd:BMD_1936"/>
<dbReference type="AlphaFoldDB" id="D5DDW0"/>
<reference evidence="3 4" key="1">
    <citation type="journal article" date="2011" name="J. Bacteriol.">
        <title>Genome sequences of the biotechnologically important Bacillus megaterium strains QM B1551 and DSM319.</title>
        <authorList>
            <person name="Eppinger M."/>
            <person name="Bunk B."/>
            <person name="Johns M.A."/>
            <person name="Edirisinghe J.N."/>
            <person name="Kutumbaka K.K."/>
            <person name="Koenig S.S."/>
            <person name="Huot Creasy H."/>
            <person name="Rosovitz M.J."/>
            <person name="Riley D.R."/>
            <person name="Daugherty S."/>
            <person name="Martin M."/>
            <person name="Elbourne L.D."/>
            <person name="Paulsen I."/>
            <person name="Biedendieck R."/>
            <person name="Braun C."/>
            <person name="Grayburn S."/>
            <person name="Dhingra S."/>
            <person name="Lukyanchuk V."/>
            <person name="Ball B."/>
            <person name="Ul-Qamar R."/>
            <person name="Seibel J."/>
            <person name="Bremer E."/>
            <person name="Jahn D."/>
            <person name="Ravel J."/>
            <person name="Vary P.S."/>
        </authorList>
    </citation>
    <scope>NUCLEOTIDE SEQUENCE [LARGE SCALE GENOMIC DNA]</scope>
    <source>
        <strain evidence="4">DSM 319 / IMG 1521</strain>
    </source>
</reference>
<feature type="coiled-coil region" evidence="1">
    <location>
        <begin position="2"/>
        <end position="29"/>
    </location>
</feature>
<dbReference type="Proteomes" id="UP000002365">
    <property type="component" value="Chromosome"/>
</dbReference>
<dbReference type="RefSeq" id="WP_013082831.1">
    <property type="nucleotide sequence ID" value="NC_014103.1"/>
</dbReference>
<evidence type="ECO:0000313" key="4">
    <source>
        <dbReference type="Proteomes" id="UP000002365"/>
    </source>
</evidence>
<name>D5DDW0_PRIM3</name>
<feature type="compositionally biased region" description="Polar residues" evidence="2">
    <location>
        <begin position="69"/>
        <end position="79"/>
    </location>
</feature>
<organism evidence="3 4">
    <name type="scientific">Priestia megaterium (strain DSM 319 / IMG 1521)</name>
    <name type="common">Bacillus megaterium</name>
    <dbReference type="NCBI Taxonomy" id="592022"/>
    <lineage>
        <taxon>Bacteria</taxon>
        <taxon>Bacillati</taxon>
        <taxon>Bacillota</taxon>
        <taxon>Bacilli</taxon>
        <taxon>Bacillales</taxon>
        <taxon>Bacillaceae</taxon>
        <taxon>Priestia</taxon>
    </lineage>
</organism>
<evidence type="ECO:0000256" key="1">
    <source>
        <dbReference type="SAM" id="Coils"/>
    </source>
</evidence>
<proteinExistence type="predicted"/>
<dbReference type="PATRIC" id="fig|592022.4.peg.1880"/>
<dbReference type="EMBL" id="CP001982">
    <property type="protein sequence ID" value="ADF38789.1"/>
    <property type="molecule type" value="Genomic_DNA"/>
</dbReference>
<keyword evidence="1" id="KW-0175">Coiled coil</keyword>